<dbReference type="Gene3D" id="3.80.10.10">
    <property type="entry name" value="Ribonuclease Inhibitor"/>
    <property type="match status" value="1"/>
</dbReference>
<dbReference type="PANTHER" id="PTHR48051:SF40">
    <property type="entry name" value="LEUCINE-RICH REPEAT AND IQ DOMAIN-CONTAINING PROTEIN 4-LIKE"/>
    <property type="match status" value="1"/>
</dbReference>
<dbReference type="AlphaFoldDB" id="A0A4Q4KR32"/>
<comment type="caution">
    <text evidence="4">The sequence shown here is derived from an EMBL/GenBank/DDBJ whole genome shotgun (WGS) entry which is preliminary data.</text>
</comment>
<dbReference type="Proteomes" id="UP000293952">
    <property type="component" value="Unassembled WGS sequence"/>
</dbReference>
<feature type="signal peptide" evidence="3">
    <location>
        <begin position="1"/>
        <end position="19"/>
    </location>
</feature>
<keyword evidence="2" id="KW-0677">Repeat</keyword>
<dbReference type="InterPro" id="IPR032675">
    <property type="entry name" value="LRR_dom_sf"/>
</dbReference>
<organism evidence="4 5">
    <name type="scientific">Brumimicrobium glaciale</name>
    <dbReference type="NCBI Taxonomy" id="200475"/>
    <lineage>
        <taxon>Bacteria</taxon>
        <taxon>Pseudomonadati</taxon>
        <taxon>Bacteroidota</taxon>
        <taxon>Flavobacteriia</taxon>
        <taxon>Flavobacteriales</taxon>
        <taxon>Crocinitomicaceae</taxon>
        <taxon>Brumimicrobium</taxon>
    </lineage>
</organism>
<dbReference type="InterPro" id="IPR003591">
    <property type="entry name" value="Leu-rich_rpt_typical-subtyp"/>
</dbReference>
<dbReference type="EMBL" id="SETE01000001">
    <property type="protein sequence ID" value="RYM35867.1"/>
    <property type="molecule type" value="Genomic_DNA"/>
</dbReference>
<evidence type="ECO:0000256" key="2">
    <source>
        <dbReference type="ARBA" id="ARBA00022737"/>
    </source>
</evidence>
<dbReference type="Pfam" id="PF13855">
    <property type="entry name" value="LRR_8"/>
    <property type="match status" value="1"/>
</dbReference>
<gene>
    <name evidence="4" type="ORF">ERX46_02410</name>
</gene>
<dbReference type="PROSITE" id="PS51450">
    <property type="entry name" value="LRR"/>
    <property type="match status" value="1"/>
</dbReference>
<accession>A0A4Q4KR32</accession>
<dbReference type="RefSeq" id="WP_130092233.1">
    <property type="nucleotide sequence ID" value="NZ_SETE01000001.1"/>
</dbReference>
<evidence type="ECO:0000256" key="1">
    <source>
        <dbReference type="ARBA" id="ARBA00022614"/>
    </source>
</evidence>
<reference evidence="4 5" key="1">
    <citation type="submission" date="2019-02" db="EMBL/GenBank/DDBJ databases">
        <title>Genome sequence of the sea-ice species Brumimicrobium glaciale.</title>
        <authorList>
            <person name="Bowman J.P."/>
        </authorList>
    </citation>
    <scope>NUCLEOTIDE SEQUENCE [LARGE SCALE GENOMIC DNA]</scope>
    <source>
        <strain evidence="4 5">IC156</strain>
    </source>
</reference>
<feature type="chain" id="PRO_5020435303" evidence="3">
    <location>
        <begin position="20"/>
        <end position="568"/>
    </location>
</feature>
<proteinExistence type="predicted"/>
<protein>
    <submittedName>
        <fullName evidence="4">Leucine-rich repeat domain-containing protein</fullName>
    </submittedName>
</protein>
<sequence>MMKKILLFGSILFVGSLMAQRTGTNTAKIDFTQYPTVPIEGMEKLGIQIYTADLPFNKDTLRQYLGNMDMMKSDVEQLSKVGFQGINEVSLVGGEGDITIDMAFGSPTIVSKEQKTSSCAGSPEGCTQYYYTIKYRLPALVQARNSVGVLETWELNSLMNLQFGNEQVEQFEKLENGSSTSIHVINYRSETQLTSAFNEIGEASLVRKGIVNHIGNMAESVYEHLFFEETTLKLDIAFGKGNAADYTETEEASLSAVAALENNNYPSLQSSIKIWESWLDRYDSEDKKAAVNDKVAQGFHGNLSIAYTFTEEFSKARDHLDKAVEFSQSGFVNENEVKDLKAFYAFIDKQEKVKKYNSDLNPTEFFIAPDIKKLLGKRKYNEDIDFLIAEDKYAEISKKHNANAPKKDLSEMTVEEFINQDSQEGGANETNDEEVSLEGRVENDMLILSGLVDANMRGKALPSSICEYPEIKTIRARNIGFTSIPDCMNQLTKLEKLYINSNSFEVLPDVFATMKNLEVLDISSNNLKSLPASIYTLTHLEKIYVSGNQLSDADMKKLVESLPNTKFK</sequence>
<keyword evidence="5" id="KW-1185">Reference proteome</keyword>
<evidence type="ECO:0000313" key="4">
    <source>
        <dbReference type="EMBL" id="RYM35867.1"/>
    </source>
</evidence>
<keyword evidence="1" id="KW-0433">Leucine-rich repeat</keyword>
<dbReference type="SUPFAM" id="SSF52047">
    <property type="entry name" value="RNI-like"/>
    <property type="match status" value="1"/>
</dbReference>
<dbReference type="OrthoDB" id="1154297at2"/>
<dbReference type="InterPro" id="IPR001611">
    <property type="entry name" value="Leu-rich_rpt"/>
</dbReference>
<dbReference type="GO" id="GO:0005737">
    <property type="term" value="C:cytoplasm"/>
    <property type="evidence" value="ECO:0007669"/>
    <property type="project" value="TreeGrafter"/>
</dbReference>
<evidence type="ECO:0000313" key="5">
    <source>
        <dbReference type="Proteomes" id="UP000293952"/>
    </source>
</evidence>
<dbReference type="InterPro" id="IPR050216">
    <property type="entry name" value="LRR_domain-containing"/>
</dbReference>
<name>A0A4Q4KR32_9FLAO</name>
<dbReference type="SMART" id="SM00369">
    <property type="entry name" value="LRR_TYP"/>
    <property type="match status" value="2"/>
</dbReference>
<dbReference type="PANTHER" id="PTHR48051">
    <property type="match status" value="1"/>
</dbReference>
<evidence type="ECO:0000256" key="3">
    <source>
        <dbReference type="SAM" id="SignalP"/>
    </source>
</evidence>
<keyword evidence="3" id="KW-0732">Signal</keyword>